<feature type="transmembrane region" description="Helical" evidence="1">
    <location>
        <begin position="6"/>
        <end position="26"/>
    </location>
</feature>
<gene>
    <name evidence="2" type="ORF">GALL_229490</name>
</gene>
<comment type="caution">
    <text evidence="2">The sequence shown here is derived from an EMBL/GenBank/DDBJ whole genome shotgun (WGS) entry which is preliminary data.</text>
</comment>
<name>A0A1J5RGY7_9ZZZZ</name>
<feature type="transmembrane region" description="Helical" evidence="1">
    <location>
        <begin position="104"/>
        <end position="130"/>
    </location>
</feature>
<accession>A0A1J5RGY7</accession>
<keyword evidence="1" id="KW-1133">Transmembrane helix</keyword>
<sequence length="172" mass="18495">MAINETLLAQVLGIVTLGFLGGFWFLPGGVLALRRRALGELQVDVRPGYSPETLYRLLQLYSRDGVRSFRHMLIADMIFPAAYGALLFLLGDLAAAAHPAAARAASIVCAMAIAAACFDYIENIFLLYVLRRLPRRQAFAARAAGICTTLKMLSIVAALGVLTIVSLSPAGR</sequence>
<proteinExistence type="predicted"/>
<feature type="transmembrane region" description="Helical" evidence="1">
    <location>
        <begin position="150"/>
        <end position="170"/>
    </location>
</feature>
<evidence type="ECO:0000256" key="1">
    <source>
        <dbReference type="SAM" id="Phobius"/>
    </source>
</evidence>
<keyword evidence="1" id="KW-0472">Membrane</keyword>
<keyword evidence="1" id="KW-0812">Transmembrane</keyword>
<protein>
    <submittedName>
        <fullName evidence="2">Uncharacterized protein</fullName>
    </submittedName>
</protein>
<feature type="transmembrane region" description="Helical" evidence="1">
    <location>
        <begin position="77"/>
        <end position="98"/>
    </location>
</feature>
<dbReference type="EMBL" id="MLJW01000174">
    <property type="protein sequence ID" value="OIQ95025.1"/>
    <property type="molecule type" value="Genomic_DNA"/>
</dbReference>
<evidence type="ECO:0000313" key="2">
    <source>
        <dbReference type="EMBL" id="OIQ95025.1"/>
    </source>
</evidence>
<reference evidence="2" key="1">
    <citation type="submission" date="2016-10" db="EMBL/GenBank/DDBJ databases">
        <title>Sequence of Gallionella enrichment culture.</title>
        <authorList>
            <person name="Poehlein A."/>
            <person name="Muehling M."/>
            <person name="Daniel R."/>
        </authorList>
    </citation>
    <scope>NUCLEOTIDE SEQUENCE</scope>
</reference>
<organism evidence="2">
    <name type="scientific">mine drainage metagenome</name>
    <dbReference type="NCBI Taxonomy" id="410659"/>
    <lineage>
        <taxon>unclassified sequences</taxon>
        <taxon>metagenomes</taxon>
        <taxon>ecological metagenomes</taxon>
    </lineage>
</organism>
<dbReference type="AlphaFoldDB" id="A0A1J5RGY7"/>